<dbReference type="PIRSF" id="PIRSF005900">
    <property type="entry name" value="Dps"/>
    <property type="match status" value="1"/>
</dbReference>
<dbReference type="InterPro" id="IPR002177">
    <property type="entry name" value="DPS_DNA-bd"/>
</dbReference>
<gene>
    <name evidence="4" type="ORF">QNI22_37550</name>
</gene>
<comment type="similarity">
    <text evidence="1 2">Belongs to the Dps family.</text>
</comment>
<evidence type="ECO:0000313" key="5">
    <source>
        <dbReference type="Proteomes" id="UP001232063"/>
    </source>
</evidence>
<dbReference type="PRINTS" id="PR01346">
    <property type="entry name" value="HELNAPAPROT"/>
</dbReference>
<evidence type="ECO:0000256" key="2">
    <source>
        <dbReference type="RuleBase" id="RU003875"/>
    </source>
</evidence>
<feature type="domain" description="Ferritin/DPS" evidence="3">
    <location>
        <begin position="24"/>
        <end position="164"/>
    </location>
</feature>
<dbReference type="Gene3D" id="1.20.1260.10">
    <property type="match status" value="1"/>
</dbReference>
<comment type="caution">
    <text evidence="4">The sequence shown here is derived from an EMBL/GenBank/DDBJ whole genome shotgun (WGS) entry which is preliminary data.</text>
</comment>
<keyword evidence="5" id="KW-1185">Reference proteome</keyword>
<dbReference type="Pfam" id="PF00210">
    <property type="entry name" value="Ferritin"/>
    <property type="match status" value="1"/>
</dbReference>
<dbReference type="PROSITE" id="PS00819">
    <property type="entry name" value="DPS_2"/>
    <property type="match status" value="1"/>
</dbReference>
<dbReference type="AlphaFoldDB" id="A0AAE3RDH4"/>
<name>A0AAE3RDH4_9BACT</name>
<evidence type="ECO:0000256" key="1">
    <source>
        <dbReference type="ARBA" id="ARBA00009497"/>
    </source>
</evidence>
<reference evidence="4" key="1">
    <citation type="submission" date="2023-05" db="EMBL/GenBank/DDBJ databases">
        <authorList>
            <person name="Zhang X."/>
        </authorList>
    </citation>
    <scope>NUCLEOTIDE SEQUENCE</scope>
    <source>
        <strain evidence="4">BD1B2-1</strain>
    </source>
</reference>
<evidence type="ECO:0000313" key="4">
    <source>
        <dbReference type="EMBL" id="MDJ1506419.1"/>
    </source>
</evidence>
<evidence type="ECO:0000259" key="3">
    <source>
        <dbReference type="Pfam" id="PF00210"/>
    </source>
</evidence>
<protein>
    <submittedName>
        <fullName evidence="4">DNA starvation/stationary phase protection protein</fullName>
    </submittedName>
</protein>
<dbReference type="InterPro" id="IPR023188">
    <property type="entry name" value="DPS_DNA-bd_CS"/>
</dbReference>
<dbReference type="InterPro" id="IPR008331">
    <property type="entry name" value="Ferritin_DPS_dom"/>
</dbReference>
<dbReference type="GO" id="GO:0008199">
    <property type="term" value="F:ferric iron binding"/>
    <property type="evidence" value="ECO:0007669"/>
    <property type="project" value="InterPro"/>
</dbReference>
<organism evidence="4 5">
    <name type="scientific">Xanthocytophaga agilis</name>
    <dbReference type="NCBI Taxonomy" id="3048010"/>
    <lineage>
        <taxon>Bacteria</taxon>
        <taxon>Pseudomonadati</taxon>
        <taxon>Bacteroidota</taxon>
        <taxon>Cytophagia</taxon>
        <taxon>Cytophagales</taxon>
        <taxon>Rhodocytophagaceae</taxon>
        <taxon>Xanthocytophaga</taxon>
    </lineage>
</organism>
<dbReference type="EMBL" id="JASJOU010000022">
    <property type="protein sequence ID" value="MDJ1506419.1"/>
    <property type="molecule type" value="Genomic_DNA"/>
</dbReference>
<dbReference type="InterPro" id="IPR012347">
    <property type="entry name" value="Ferritin-like"/>
</dbReference>
<dbReference type="SUPFAM" id="SSF47240">
    <property type="entry name" value="Ferritin-like"/>
    <property type="match status" value="1"/>
</dbReference>
<proteinExistence type="inferred from homology"/>
<accession>A0AAE3RDH4</accession>
<dbReference type="PANTHER" id="PTHR42932">
    <property type="entry name" value="GENERAL STRESS PROTEIN 20U"/>
    <property type="match status" value="1"/>
</dbReference>
<sequence>MATVKPSTTTNIGINEKNRAGTAQLLNHLLSDEFVLYTKTRYYHWNVTGPRFHNLHLFFETQYTELAEIIDQVAERVRQLGYFAFGTLEQFKKTTRLNENYGEVPSDDDMIRNLMEDHETIIRQLRTDLEKADENFHDTGTNDFLTSLMEQHEKMAWMLRAHLQ</sequence>
<dbReference type="CDD" id="cd01043">
    <property type="entry name" value="DPS"/>
    <property type="match status" value="1"/>
</dbReference>
<dbReference type="PROSITE" id="PS00818">
    <property type="entry name" value="DPS_1"/>
    <property type="match status" value="1"/>
</dbReference>
<dbReference type="PANTHER" id="PTHR42932:SF3">
    <property type="entry name" value="DNA PROTECTION DURING STARVATION PROTEIN"/>
    <property type="match status" value="1"/>
</dbReference>
<dbReference type="InterPro" id="IPR009078">
    <property type="entry name" value="Ferritin-like_SF"/>
</dbReference>
<dbReference type="GO" id="GO:0016722">
    <property type="term" value="F:oxidoreductase activity, acting on metal ions"/>
    <property type="evidence" value="ECO:0007669"/>
    <property type="project" value="InterPro"/>
</dbReference>
<dbReference type="Proteomes" id="UP001232063">
    <property type="component" value="Unassembled WGS sequence"/>
</dbReference>
<dbReference type="RefSeq" id="WP_313996079.1">
    <property type="nucleotide sequence ID" value="NZ_JASJOU010000022.1"/>
</dbReference>